<evidence type="ECO:0000259" key="10">
    <source>
        <dbReference type="PROSITE" id="PS51012"/>
    </source>
</evidence>
<feature type="transmembrane region" description="Helical" evidence="9">
    <location>
        <begin position="134"/>
        <end position="161"/>
    </location>
</feature>
<dbReference type="PROSITE" id="PS51012">
    <property type="entry name" value="ABC_TM2"/>
    <property type="match status" value="1"/>
</dbReference>
<evidence type="ECO:0000256" key="6">
    <source>
        <dbReference type="ARBA" id="ARBA00022989"/>
    </source>
</evidence>
<organism evidence="11 12">
    <name type="scientific">Nitrospina watsonii</name>
    <dbReference type="NCBI Taxonomy" id="1323948"/>
    <lineage>
        <taxon>Bacteria</taxon>
        <taxon>Pseudomonadati</taxon>
        <taxon>Nitrospinota/Tectimicrobiota group</taxon>
        <taxon>Nitrospinota</taxon>
        <taxon>Nitrospinia</taxon>
        <taxon>Nitrospinales</taxon>
        <taxon>Nitrospinaceae</taxon>
        <taxon>Nitrospina</taxon>
    </lineage>
</organism>
<evidence type="ECO:0000256" key="7">
    <source>
        <dbReference type="ARBA" id="ARBA00023047"/>
    </source>
</evidence>
<reference evidence="11 12" key="1">
    <citation type="submission" date="2022-09" db="EMBL/GenBank/DDBJ databases">
        <authorList>
            <person name="Kop L."/>
        </authorList>
    </citation>
    <scope>NUCLEOTIDE SEQUENCE [LARGE SCALE GENOMIC DNA]</scope>
    <source>
        <strain evidence="11 12">347</strain>
    </source>
</reference>
<feature type="domain" description="ABC transmembrane type-2" evidence="10">
    <location>
        <begin position="27"/>
        <end position="247"/>
    </location>
</feature>
<dbReference type="PANTHER" id="PTHR30413">
    <property type="entry name" value="INNER MEMBRANE TRANSPORT PERMEASE"/>
    <property type="match status" value="1"/>
</dbReference>
<feature type="transmembrane region" description="Helical" evidence="9">
    <location>
        <begin position="223"/>
        <end position="244"/>
    </location>
</feature>
<dbReference type="PANTHER" id="PTHR30413:SF10">
    <property type="entry name" value="CAPSULE POLYSACCHARIDE EXPORT INNER-MEMBRANE PROTEIN CTRC"/>
    <property type="match status" value="1"/>
</dbReference>
<feature type="transmembrane region" description="Helical" evidence="9">
    <location>
        <begin position="109"/>
        <end position="128"/>
    </location>
</feature>
<accession>A0ABN8VXY2</accession>
<feature type="transmembrane region" description="Helical" evidence="9">
    <location>
        <begin position="25"/>
        <end position="46"/>
    </location>
</feature>
<feature type="transmembrane region" description="Helical" evidence="9">
    <location>
        <begin position="168"/>
        <end position="187"/>
    </location>
</feature>
<keyword evidence="8 9" id="KW-0472">Membrane</keyword>
<keyword evidence="3 9" id="KW-0813">Transport</keyword>
<feature type="transmembrane region" description="Helical" evidence="9">
    <location>
        <begin position="58"/>
        <end position="77"/>
    </location>
</feature>
<evidence type="ECO:0000256" key="1">
    <source>
        <dbReference type="ARBA" id="ARBA00004651"/>
    </source>
</evidence>
<evidence type="ECO:0000313" key="12">
    <source>
        <dbReference type="Proteomes" id="UP001157733"/>
    </source>
</evidence>
<gene>
    <name evidence="11" type="ORF">NSPWAT_0124</name>
</gene>
<protein>
    <recommendedName>
        <fullName evidence="9">Transport permease protein</fullName>
    </recommendedName>
</protein>
<evidence type="ECO:0000256" key="9">
    <source>
        <dbReference type="RuleBase" id="RU361157"/>
    </source>
</evidence>
<keyword evidence="7" id="KW-0625">Polysaccharide transport</keyword>
<evidence type="ECO:0000256" key="3">
    <source>
        <dbReference type="ARBA" id="ARBA00022448"/>
    </source>
</evidence>
<name>A0ABN8VXY2_9BACT</name>
<keyword evidence="4 9" id="KW-1003">Cell membrane</keyword>
<keyword evidence="5 9" id="KW-0812">Transmembrane</keyword>
<dbReference type="RefSeq" id="WP_282009961.1">
    <property type="nucleotide sequence ID" value="NZ_OX336137.1"/>
</dbReference>
<evidence type="ECO:0000256" key="8">
    <source>
        <dbReference type="ARBA" id="ARBA00023136"/>
    </source>
</evidence>
<dbReference type="Pfam" id="PF01061">
    <property type="entry name" value="ABC2_membrane"/>
    <property type="match status" value="1"/>
</dbReference>
<dbReference type="InterPro" id="IPR047817">
    <property type="entry name" value="ABC2_TM_bact-type"/>
</dbReference>
<evidence type="ECO:0000256" key="4">
    <source>
        <dbReference type="ARBA" id="ARBA00022475"/>
    </source>
</evidence>
<dbReference type="EMBL" id="OX336137">
    <property type="protein sequence ID" value="CAI2716983.1"/>
    <property type="molecule type" value="Genomic_DNA"/>
</dbReference>
<keyword evidence="7" id="KW-0762">Sugar transport</keyword>
<keyword evidence="6 9" id="KW-1133">Transmembrane helix</keyword>
<evidence type="ECO:0000313" key="11">
    <source>
        <dbReference type="EMBL" id="CAI2716983.1"/>
    </source>
</evidence>
<dbReference type="InterPro" id="IPR013525">
    <property type="entry name" value="ABC2_TM"/>
</dbReference>
<evidence type="ECO:0000256" key="5">
    <source>
        <dbReference type="ARBA" id="ARBA00022692"/>
    </source>
</evidence>
<dbReference type="Proteomes" id="UP001157733">
    <property type="component" value="Chromosome"/>
</dbReference>
<proteinExistence type="inferred from homology"/>
<keyword evidence="12" id="KW-1185">Reference proteome</keyword>
<comment type="similarity">
    <text evidence="2 9">Belongs to the ABC-2 integral membrane protein family.</text>
</comment>
<evidence type="ECO:0000256" key="2">
    <source>
        <dbReference type="ARBA" id="ARBA00007783"/>
    </source>
</evidence>
<comment type="subcellular location">
    <subcellularLocation>
        <location evidence="1 9">Cell membrane</location>
        <topology evidence="1 9">Multi-pass membrane protein</topology>
    </subcellularLocation>
</comment>
<sequence>MNVRRFFTLIDTQARLALKAEASRLYLSYLWWIIEPLLYVAVFYFVFEVLLNRGGEEFLLFLLCGKIPFLWFSKSVMTASNSIVQNKGLVGQLDLPKTLFPYASVQEGLYKQWAVFLVLFGVAAAYGYTPQLHWLWLLPLIFIEYILIMACALIGALCVSFAGDFRMLISMGMTFLLFTSGIFWDVRALGDPASMQMVLAYNPMAFLLDAYRQVLMKRAVYDVTHLMILAAVSGMLLYLMHGVFDRASKIIAAQVVDS</sequence>